<reference evidence="2" key="2">
    <citation type="journal article" date="2014" name="ISME J.">
        <title>Microbial stratification in low pH oxic and suboxic macroscopic growths along an acid mine drainage.</title>
        <authorList>
            <person name="Mendez-Garcia C."/>
            <person name="Mesa V."/>
            <person name="Sprenger R.R."/>
            <person name="Richter M."/>
            <person name="Diez M.S."/>
            <person name="Solano J."/>
            <person name="Bargiela R."/>
            <person name="Golyshina O.V."/>
            <person name="Manteca A."/>
            <person name="Ramos J.L."/>
            <person name="Gallego J.R."/>
            <person name="Llorente I."/>
            <person name="Martins Dos Santos V.A."/>
            <person name="Jensen O.N."/>
            <person name="Pelaez A.I."/>
            <person name="Sanchez J."/>
            <person name="Ferrer M."/>
        </authorList>
    </citation>
    <scope>NUCLEOTIDE SEQUENCE</scope>
</reference>
<dbReference type="EMBL" id="AUZX01011598">
    <property type="protein sequence ID" value="EQD42768.1"/>
    <property type="molecule type" value="Genomic_DNA"/>
</dbReference>
<keyword evidence="1" id="KW-0812">Transmembrane</keyword>
<comment type="caution">
    <text evidence="2">The sequence shown here is derived from an EMBL/GenBank/DDBJ whole genome shotgun (WGS) entry which is preliminary data.</text>
</comment>
<dbReference type="AlphaFoldDB" id="T0ZCE0"/>
<reference evidence="2" key="1">
    <citation type="submission" date="2013-08" db="EMBL/GenBank/DDBJ databases">
        <authorList>
            <person name="Mendez C."/>
            <person name="Richter M."/>
            <person name="Ferrer M."/>
            <person name="Sanchez J."/>
        </authorList>
    </citation>
    <scope>NUCLEOTIDE SEQUENCE</scope>
</reference>
<accession>T0ZCE0</accession>
<organism evidence="2">
    <name type="scientific">mine drainage metagenome</name>
    <dbReference type="NCBI Taxonomy" id="410659"/>
    <lineage>
        <taxon>unclassified sequences</taxon>
        <taxon>metagenomes</taxon>
        <taxon>ecological metagenomes</taxon>
    </lineage>
</organism>
<name>T0ZCE0_9ZZZZ</name>
<sequence>MSTNKKAIIFPLLAILFLVFIPYGSNASSPNISPPPSALPTELYYTNTTHYTINSYDWNQILSGVVDNTSIVSYPWANNLTQALVFFDITYTGVNAFGLEFLIAMAKEGGSPTISNATIAFKSIENLPSKVSGYSNIGALDVGAYPGFSWSKPVNKPAMLEYEYFITLIAIIGSVFVMYFVFNRRK</sequence>
<keyword evidence="1" id="KW-1133">Transmembrane helix</keyword>
<gene>
    <name evidence="2" type="ORF">B1A_15798</name>
</gene>
<evidence type="ECO:0000256" key="1">
    <source>
        <dbReference type="SAM" id="Phobius"/>
    </source>
</evidence>
<proteinExistence type="predicted"/>
<feature type="transmembrane region" description="Helical" evidence="1">
    <location>
        <begin position="164"/>
        <end position="182"/>
    </location>
</feature>
<evidence type="ECO:0000313" key="2">
    <source>
        <dbReference type="EMBL" id="EQD42768.1"/>
    </source>
</evidence>
<protein>
    <submittedName>
        <fullName evidence="2">Uncharacterized protein</fullName>
    </submittedName>
</protein>
<keyword evidence="1" id="KW-0472">Membrane</keyword>